<name>A0A6M3JE50_9ZZZZ</name>
<organism evidence="1">
    <name type="scientific">viral metagenome</name>
    <dbReference type="NCBI Taxonomy" id="1070528"/>
    <lineage>
        <taxon>unclassified sequences</taxon>
        <taxon>metagenomes</taxon>
        <taxon>organismal metagenomes</taxon>
    </lineage>
</organism>
<protein>
    <submittedName>
        <fullName evidence="1">Uncharacterized protein</fullName>
    </submittedName>
</protein>
<reference evidence="1" key="1">
    <citation type="submission" date="2020-03" db="EMBL/GenBank/DDBJ databases">
        <title>The deep terrestrial virosphere.</title>
        <authorList>
            <person name="Holmfeldt K."/>
            <person name="Nilsson E."/>
            <person name="Simone D."/>
            <person name="Lopez-Fernandez M."/>
            <person name="Wu X."/>
            <person name="de Brujin I."/>
            <person name="Lundin D."/>
            <person name="Andersson A."/>
            <person name="Bertilsson S."/>
            <person name="Dopson M."/>
        </authorList>
    </citation>
    <scope>NUCLEOTIDE SEQUENCE</scope>
    <source>
        <strain evidence="1">MM415A08076</strain>
    </source>
</reference>
<dbReference type="EMBL" id="MT141590">
    <property type="protein sequence ID" value="QJA68140.1"/>
    <property type="molecule type" value="Genomic_DNA"/>
</dbReference>
<gene>
    <name evidence="1" type="ORF">MM415A08076_0005</name>
</gene>
<proteinExistence type="predicted"/>
<sequence>MEQLKLTAKHLSKIGFIKKIYPKDVMNKKRIVYEIRCLNGRFCYIPDEPEYRWYHTCIIGAGYNHTHLNIERLPELFMILSCFRVKYNLVN</sequence>
<dbReference type="AlphaFoldDB" id="A0A6M3JE50"/>
<accession>A0A6M3JE50</accession>
<evidence type="ECO:0000313" key="1">
    <source>
        <dbReference type="EMBL" id="QJA68140.1"/>
    </source>
</evidence>